<proteinExistence type="predicted"/>
<keyword evidence="1" id="KW-1133">Transmembrane helix</keyword>
<accession>A0A2N1MB95</accession>
<dbReference type="AlphaFoldDB" id="A0A2N1MB95"/>
<feature type="transmembrane region" description="Helical" evidence="1">
    <location>
        <begin position="31"/>
        <end position="49"/>
    </location>
</feature>
<reference evidence="2 3" key="1">
    <citation type="submission" date="2016-04" db="EMBL/GenBank/DDBJ databases">
        <title>Genome analyses suggest a sexual origin of heterokaryosis in a supposedly ancient asexual fungus.</title>
        <authorList>
            <person name="Ropars J."/>
            <person name="Sedzielewska K."/>
            <person name="Noel J."/>
            <person name="Charron P."/>
            <person name="Farinelli L."/>
            <person name="Marton T."/>
            <person name="Kruger M."/>
            <person name="Pelin A."/>
            <person name="Brachmann A."/>
            <person name="Corradi N."/>
        </authorList>
    </citation>
    <scope>NUCLEOTIDE SEQUENCE [LARGE SCALE GENOMIC DNA]</scope>
    <source>
        <strain evidence="2 3">C2</strain>
    </source>
</reference>
<protein>
    <submittedName>
        <fullName evidence="2">Uncharacterized protein</fullName>
    </submittedName>
</protein>
<evidence type="ECO:0000313" key="3">
    <source>
        <dbReference type="Proteomes" id="UP000233469"/>
    </source>
</evidence>
<gene>
    <name evidence="2" type="ORF">RhiirC2_795585</name>
</gene>
<feature type="transmembrane region" description="Helical" evidence="1">
    <location>
        <begin position="61"/>
        <end position="84"/>
    </location>
</feature>
<keyword evidence="1" id="KW-0812">Transmembrane</keyword>
<comment type="caution">
    <text evidence="2">The sequence shown here is derived from an EMBL/GenBank/DDBJ whole genome shotgun (WGS) entry which is preliminary data.</text>
</comment>
<name>A0A2N1MB95_9GLOM</name>
<keyword evidence="1" id="KW-0472">Membrane</keyword>
<dbReference type="Proteomes" id="UP000233469">
    <property type="component" value="Unassembled WGS sequence"/>
</dbReference>
<reference evidence="2 3" key="2">
    <citation type="submission" date="2017-10" db="EMBL/GenBank/DDBJ databases">
        <title>Extensive intraspecific genome diversity in a model arbuscular mycorrhizal fungus.</title>
        <authorList>
            <person name="Chen E.C.H."/>
            <person name="Morin E."/>
            <person name="Baudet D."/>
            <person name="Noel J."/>
            <person name="Ndikumana S."/>
            <person name="Charron P."/>
            <person name="St-Onge C."/>
            <person name="Giorgi J."/>
            <person name="Grigoriev I.V."/>
            <person name="Roux C."/>
            <person name="Martin F.M."/>
            <person name="Corradi N."/>
        </authorList>
    </citation>
    <scope>NUCLEOTIDE SEQUENCE [LARGE SCALE GENOMIC DNA]</scope>
    <source>
        <strain evidence="2 3">C2</strain>
    </source>
</reference>
<sequence>MKLQKKLKFQLPILGLCQVSATDSWALLSEFQLLILGLCYVLDFGSWIFDGLRFQIIDFEWVLALVSVSVLGLWIGFSFCSQVFDRFQLPIVFGIQGKCMEVPKYTNAYYLLSQSPWM</sequence>
<evidence type="ECO:0000256" key="1">
    <source>
        <dbReference type="SAM" id="Phobius"/>
    </source>
</evidence>
<evidence type="ECO:0000313" key="2">
    <source>
        <dbReference type="EMBL" id="PKK58911.1"/>
    </source>
</evidence>
<organism evidence="2 3">
    <name type="scientific">Rhizophagus irregularis</name>
    <dbReference type="NCBI Taxonomy" id="588596"/>
    <lineage>
        <taxon>Eukaryota</taxon>
        <taxon>Fungi</taxon>
        <taxon>Fungi incertae sedis</taxon>
        <taxon>Mucoromycota</taxon>
        <taxon>Glomeromycotina</taxon>
        <taxon>Glomeromycetes</taxon>
        <taxon>Glomerales</taxon>
        <taxon>Glomeraceae</taxon>
        <taxon>Rhizophagus</taxon>
    </lineage>
</organism>
<dbReference type="EMBL" id="LLXL01003311">
    <property type="protein sequence ID" value="PKK58911.1"/>
    <property type="molecule type" value="Genomic_DNA"/>
</dbReference>